<evidence type="ECO:0000313" key="2">
    <source>
        <dbReference type="Proteomes" id="UP000464214"/>
    </source>
</evidence>
<name>A0A6P1P183_9BACT</name>
<proteinExistence type="predicted"/>
<keyword evidence="2" id="KW-1185">Reference proteome</keyword>
<dbReference type="Proteomes" id="UP000464214">
    <property type="component" value="Chromosome"/>
</dbReference>
<dbReference type="EMBL" id="CP047897">
    <property type="protein sequence ID" value="QHL88368.1"/>
    <property type="molecule type" value="Genomic_DNA"/>
</dbReference>
<gene>
    <name evidence="1" type="ORF">GU926_13375</name>
</gene>
<dbReference type="KEGG" id="nib:GU926_13375"/>
<evidence type="ECO:0000313" key="1">
    <source>
        <dbReference type="EMBL" id="QHL88368.1"/>
    </source>
</evidence>
<protein>
    <submittedName>
        <fullName evidence="1">Uncharacterized protein</fullName>
    </submittedName>
</protein>
<dbReference type="AlphaFoldDB" id="A0A6P1P183"/>
<reference evidence="1 2" key="1">
    <citation type="submission" date="2020-01" db="EMBL/GenBank/DDBJ databases">
        <authorList>
            <person name="Kim M."/>
        </authorList>
    </citation>
    <scope>NUCLEOTIDE SEQUENCE [LARGE SCALE GENOMIC DNA]</scope>
    <source>
        <strain evidence="1 2">BT10</strain>
    </source>
</reference>
<accession>A0A6P1P183</accession>
<sequence length="129" mass="14807">MQIREALKEVFRNFESPNYSDFKKIAAKEIWCLVCDAGIPPRPNSQRMTRRKFYSRKLKEIVDSGSWLRVRQLNDIRLQKENHPSSDISAILTILQPGEYAPGHEGASMAIHFKKIGGEFKFSGIETIP</sequence>
<dbReference type="RefSeq" id="WP_160692690.1">
    <property type="nucleotide sequence ID" value="NZ_CP047897.1"/>
</dbReference>
<organism evidence="1 2">
    <name type="scientific">Nibribacter ruber</name>
    <dbReference type="NCBI Taxonomy" id="2698458"/>
    <lineage>
        <taxon>Bacteria</taxon>
        <taxon>Pseudomonadati</taxon>
        <taxon>Bacteroidota</taxon>
        <taxon>Cytophagia</taxon>
        <taxon>Cytophagales</taxon>
        <taxon>Hymenobacteraceae</taxon>
        <taxon>Nibribacter</taxon>
    </lineage>
</organism>